<dbReference type="Gene3D" id="3.30.70.370">
    <property type="match status" value="1"/>
</dbReference>
<dbReference type="InterPro" id="IPR001098">
    <property type="entry name" value="DNA-dir_DNA_pol_A_palm_dom"/>
</dbReference>
<evidence type="ECO:0000256" key="8">
    <source>
        <dbReference type="ARBA" id="ARBA00049244"/>
    </source>
</evidence>
<organism evidence="10 11">
    <name type="scientific">Lactiplantibacillus paraplantarum</name>
    <dbReference type="NCBI Taxonomy" id="60520"/>
    <lineage>
        <taxon>Bacteria</taxon>
        <taxon>Bacillati</taxon>
        <taxon>Bacillota</taxon>
        <taxon>Bacilli</taxon>
        <taxon>Lactobacillales</taxon>
        <taxon>Lactobacillaceae</taxon>
        <taxon>Lactiplantibacillus</taxon>
    </lineage>
</organism>
<dbReference type="EC" id="2.7.7.7" evidence="2"/>
<dbReference type="PANTHER" id="PTHR10133">
    <property type="entry name" value="DNA POLYMERASE I"/>
    <property type="match status" value="1"/>
</dbReference>
<evidence type="ECO:0000256" key="6">
    <source>
        <dbReference type="ARBA" id="ARBA00022932"/>
    </source>
</evidence>
<gene>
    <name evidence="10" type="ORF">LP667_13720</name>
</gene>
<sequence>MKHNLYKYWLPKKGLIDMNEDFVSCDELKRLSFLPESWIMTKQRKFDWTTYLNSMGMGMALEVQLRVSPLIRSLKFKSIDLDFAAWLQNGLKPWIDTRQMVLSELQEYLGIGIYSVENNVQIRNYARLKGIDIASLSMSWLVEHRHDDPVIRLLLKKRNQDSLLERYRDRLASLQDHNGIVKLSGTWNPYSSYSGRFTAHDMAMTALPKAMRNYFVAPSRRSSPKMYVSFDTNQIELRLLAGASNCKLLIEQFENGIDLHSYFASKLFETDQSNVSPAMRKLAKTLIYAMLYGAGVSRLDKIVAKSGLLVRSQPMSILQSLYPEVTALLQRFRQGRVLYYGLKPTKFQPRIGTKWLPSSTKQNLPVQSATALLMKQTLVELSNKVNVVNVIHDELVCLCNEGDVDETRRCVIVAIMMAANKLDLTLPLKNMLSTQQLGGNYYDNY</sequence>
<evidence type="ECO:0000259" key="9">
    <source>
        <dbReference type="SMART" id="SM00482"/>
    </source>
</evidence>
<dbReference type="Proteomes" id="UP000277896">
    <property type="component" value="Chromosome"/>
</dbReference>
<dbReference type="RefSeq" id="WP_056988571.1">
    <property type="nucleotide sequence ID" value="NZ_BJZG01000026.1"/>
</dbReference>
<dbReference type="AlphaFoldDB" id="A0AAD0TU13"/>
<keyword evidence="3" id="KW-0808">Transferase</keyword>
<evidence type="ECO:0000313" key="11">
    <source>
        <dbReference type="Proteomes" id="UP000277896"/>
    </source>
</evidence>
<feature type="domain" description="DNA-directed DNA polymerase family A palm" evidence="9">
    <location>
        <begin position="208"/>
        <end position="403"/>
    </location>
</feature>
<dbReference type="InterPro" id="IPR019760">
    <property type="entry name" value="DNA-dir_DNA_pol_A_CS"/>
</dbReference>
<dbReference type="GO" id="GO:0006261">
    <property type="term" value="P:DNA-templated DNA replication"/>
    <property type="evidence" value="ECO:0007669"/>
    <property type="project" value="InterPro"/>
</dbReference>
<dbReference type="PANTHER" id="PTHR10133:SF27">
    <property type="entry name" value="DNA POLYMERASE NU"/>
    <property type="match status" value="1"/>
</dbReference>
<dbReference type="EMBL" id="CP032744">
    <property type="protein sequence ID" value="AYJ39776.1"/>
    <property type="molecule type" value="Genomic_DNA"/>
</dbReference>
<comment type="similarity">
    <text evidence="1">Belongs to the DNA polymerase type-A family.</text>
</comment>
<accession>A0AAD0TU13</accession>
<evidence type="ECO:0000256" key="7">
    <source>
        <dbReference type="ARBA" id="ARBA00023125"/>
    </source>
</evidence>
<dbReference type="GO" id="GO:0003887">
    <property type="term" value="F:DNA-directed DNA polymerase activity"/>
    <property type="evidence" value="ECO:0007669"/>
    <property type="project" value="UniProtKB-KW"/>
</dbReference>
<keyword evidence="5" id="KW-0235">DNA replication</keyword>
<evidence type="ECO:0000256" key="2">
    <source>
        <dbReference type="ARBA" id="ARBA00012417"/>
    </source>
</evidence>
<protein>
    <recommendedName>
        <fullName evidence="2">DNA-directed DNA polymerase</fullName>
        <ecNumber evidence="2">2.7.7.7</ecNumber>
    </recommendedName>
</protein>
<dbReference type="GO" id="GO:0003677">
    <property type="term" value="F:DNA binding"/>
    <property type="evidence" value="ECO:0007669"/>
    <property type="project" value="UniProtKB-KW"/>
</dbReference>
<dbReference type="GO" id="GO:0006302">
    <property type="term" value="P:double-strand break repair"/>
    <property type="evidence" value="ECO:0007669"/>
    <property type="project" value="TreeGrafter"/>
</dbReference>
<proteinExistence type="inferred from homology"/>
<dbReference type="InterPro" id="IPR002298">
    <property type="entry name" value="DNA_polymerase_A"/>
</dbReference>
<dbReference type="SMART" id="SM00482">
    <property type="entry name" value="POLAc"/>
    <property type="match status" value="1"/>
</dbReference>
<dbReference type="PRINTS" id="PR00868">
    <property type="entry name" value="DNAPOLI"/>
</dbReference>
<keyword evidence="4" id="KW-0548">Nucleotidyltransferase</keyword>
<dbReference type="InterPro" id="IPR043502">
    <property type="entry name" value="DNA/RNA_pol_sf"/>
</dbReference>
<name>A0AAD0TU13_9LACO</name>
<dbReference type="Pfam" id="PF00476">
    <property type="entry name" value="DNA_pol_A"/>
    <property type="match status" value="1"/>
</dbReference>
<keyword evidence="7" id="KW-0238">DNA-binding</keyword>
<dbReference type="Gene3D" id="1.10.150.20">
    <property type="entry name" value="5' to 3' exonuclease, C-terminal subdomain"/>
    <property type="match status" value="1"/>
</dbReference>
<keyword evidence="6" id="KW-0239">DNA-directed DNA polymerase</keyword>
<evidence type="ECO:0000256" key="5">
    <source>
        <dbReference type="ARBA" id="ARBA00022705"/>
    </source>
</evidence>
<evidence type="ECO:0000256" key="1">
    <source>
        <dbReference type="ARBA" id="ARBA00007705"/>
    </source>
</evidence>
<reference evidence="10 11" key="1">
    <citation type="submission" date="2018-10" db="EMBL/GenBank/DDBJ databases">
        <title>Genome seuquencing of Lactobacillus species.</title>
        <authorList>
            <person name="Baek C."/>
            <person name="Yi H."/>
        </authorList>
    </citation>
    <scope>NUCLEOTIDE SEQUENCE [LARGE SCALE GENOMIC DNA]</scope>
    <source>
        <strain evidence="10 11">DSM 10667</strain>
    </source>
</reference>
<dbReference type="PROSITE" id="PS00447">
    <property type="entry name" value="DNA_POLYMERASE_A"/>
    <property type="match status" value="1"/>
</dbReference>
<comment type="catalytic activity">
    <reaction evidence="8">
        <text>DNA(n) + a 2'-deoxyribonucleoside 5'-triphosphate = DNA(n+1) + diphosphate</text>
        <dbReference type="Rhea" id="RHEA:22508"/>
        <dbReference type="Rhea" id="RHEA-COMP:17339"/>
        <dbReference type="Rhea" id="RHEA-COMP:17340"/>
        <dbReference type="ChEBI" id="CHEBI:33019"/>
        <dbReference type="ChEBI" id="CHEBI:61560"/>
        <dbReference type="ChEBI" id="CHEBI:173112"/>
        <dbReference type="EC" id="2.7.7.7"/>
    </reaction>
</comment>
<dbReference type="SUPFAM" id="SSF56672">
    <property type="entry name" value="DNA/RNA polymerases"/>
    <property type="match status" value="1"/>
</dbReference>
<evidence type="ECO:0000256" key="4">
    <source>
        <dbReference type="ARBA" id="ARBA00022695"/>
    </source>
</evidence>
<evidence type="ECO:0000313" key="10">
    <source>
        <dbReference type="EMBL" id="AYJ39776.1"/>
    </source>
</evidence>
<evidence type="ECO:0000256" key="3">
    <source>
        <dbReference type="ARBA" id="ARBA00022679"/>
    </source>
</evidence>